<comment type="similarity">
    <text evidence="1">Belongs to the NADH dehydrogenase family.</text>
</comment>
<dbReference type="PANTHER" id="PTHR43706">
    <property type="entry name" value="NADH DEHYDROGENASE"/>
    <property type="match status" value="1"/>
</dbReference>
<evidence type="ECO:0000256" key="3">
    <source>
        <dbReference type="ARBA" id="ARBA00022827"/>
    </source>
</evidence>
<dbReference type="Gene3D" id="1.10.238.10">
    <property type="entry name" value="EF-hand"/>
    <property type="match status" value="1"/>
</dbReference>
<feature type="domain" description="EF-hand" evidence="7">
    <location>
        <begin position="1"/>
        <end position="34"/>
    </location>
</feature>
<reference evidence="8 9" key="1">
    <citation type="submission" date="2024-02" db="EMBL/GenBank/DDBJ databases">
        <authorList>
            <person name="Vignale AGUSTIN F."/>
            <person name="Sosa J E."/>
            <person name="Modenutti C."/>
        </authorList>
    </citation>
    <scope>NUCLEOTIDE SEQUENCE [LARGE SCALE GENOMIC DNA]</scope>
</reference>
<keyword evidence="5" id="KW-0560">Oxidoreductase</keyword>
<name>A0ABC8RFV3_9AQUA</name>
<evidence type="ECO:0000256" key="4">
    <source>
        <dbReference type="ARBA" id="ARBA00022837"/>
    </source>
</evidence>
<dbReference type="Gene3D" id="3.50.50.100">
    <property type="match status" value="1"/>
</dbReference>
<organism evidence="8 9">
    <name type="scientific">Ilex paraguariensis</name>
    <name type="common">yerba mate</name>
    <dbReference type="NCBI Taxonomy" id="185542"/>
    <lineage>
        <taxon>Eukaryota</taxon>
        <taxon>Viridiplantae</taxon>
        <taxon>Streptophyta</taxon>
        <taxon>Embryophyta</taxon>
        <taxon>Tracheophyta</taxon>
        <taxon>Spermatophyta</taxon>
        <taxon>Magnoliopsida</taxon>
        <taxon>eudicotyledons</taxon>
        <taxon>Gunneridae</taxon>
        <taxon>Pentapetalae</taxon>
        <taxon>asterids</taxon>
        <taxon>campanulids</taxon>
        <taxon>Aquifoliales</taxon>
        <taxon>Aquifoliaceae</taxon>
        <taxon>Ilex</taxon>
    </lineage>
</organism>
<keyword evidence="4" id="KW-0106">Calcium</keyword>
<keyword evidence="6" id="KW-0520">NAD</keyword>
<evidence type="ECO:0000259" key="7">
    <source>
        <dbReference type="PROSITE" id="PS50222"/>
    </source>
</evidence>
<dbReference type="SUPFAM" id="SSF47473">
    <property type="entry name" value="EF-hand"/>
    <property type="match status" value="1"/>
</dbReference>
<evidence type="ECO:0000256" key="2">
    <source>
        <dbReference type="ARBA" id="ARBA00022630"/>
    </source>
</evidence>
<dbReference type="PANTHER" id="PTHR43706:SF3">
    <property type="entry name" value="EXTERNAL ALTERNATIVE NAD(P)H-UBIQUINONE OXIDOREDUCTASE B1, MITOCHONDRIAL"/>
    <property type="match status" value="1"/>
</dbReference>
<evidence type="ECO:0000256" key="6">
    <source>
        <dbReference type="ARBA" id="ARBA00023027"/>
    </source>
</evidence>
<accession>A0ABC8RFV3</accession>
<proteinExistence type="inferred from homology"/>
<keyword evidence="3" id="KW-0274">FAD</keyword>
<comment type="caution">
    <text evidence="8">The sequence shown here is derived from an EMBL/GenBank/DDBJ whole genome shotgun (WGS) entry which is preliminary data.</text>
</comment>
<evidence type="ECO:0000256" key="5">
    <source>
        <dbReference type="ARBA" id="ARBA00023002"/>
    </source>
</evidence>
<dbReference type="PROSITE" id="PS00018">
    <property type="entry name" value="EF_HAND_1"/>
    <property type="match status" value="1"/>
</dbReference>
<keyword evidence="9" id="KW-1185">Reference proteome</keyword>
<sequence>MEDIVSIFKAADKDNSGTLTIDEVKDVVEDIIIRYPQVELYLKSKHLDDVMDLLKDSEGNYRKEINIEEFKLAISQVDSQMRSLPATAQVAAQQGAYLSRCFNLREGSKTNPEGPLRFIGSGRHEFRLFRYRYSGQFAPLGGEQTAAELLGDWVSVGHSTQWLWYSVYAMWSLLFP</sequence>
<gene>
    <name evidence="8" type="ORF">ILEXP_LOCUS9147</name>
</gene>
<evidence type="ECO:0000256" key="1">
    <source>
        <dbReference type="ARBA" id="ARBA00005272"/>
    </source>
</evidence>
<dbReference type="EMBL" id="CAUOFW020001149">
    <property type="protein sequence ID" value="CAK9141553.1"/>
    <property type="molecule type" value="Genomic_DNA"/>
</dbReference>
<keyword evidence="2" id="KW-0285">Flavoprotein</keyword>
<protein>
    <recommendedName>
        <fullName evidence="7">EF-hand domain-containing protein</fullName>
    </recommendedName>
</protein>
<evidence type="ECO:0000313" key="8">
    <source>
        <dbReference type="EMBL" id="CAK9141553.1"/>
    </source>
</evidence>
<dbReference type="InterPro" id="IPR002048">
    <property type="entry name" value="EF_hand_dom"/>
</dbReference>
<dbReference type="AlphaFoldDB" id="A0ABC8RFV3"/>
<dbReference type="InterPro" id="IPR018247">
    <property type="entry name" value="EF_Hand_1_Ca_BS"/>
</dbReference>
<dbReference type="InterPro" id="IPR045024">
    <property type="entry name" value="NDH-2"/>
</dbReference>
<evidence type="ECO:0000313" key="9">
    <source>
        <dbReference type="Proteomes" id="UP001642360"/>
    </source>
</evidence>
<dbReference type="InterPro" id="IPR011992">
    <property type="entry name" value="EF-hand-dom_pair"/>
</dbReference>
<dbReference type="GO" id="GO:0016491">
    <property type="term" value="F:oxidoreductase activity"/>
    <property type="evidence" value="ECO:0007669"/>
    <property type="project" value="UniProtKB-KW"/>
</dbReference>
<dbReference type="PROSITE" id="PS50222">
    <property type="entry name" value="EF_HAND_2"/>
    <property type="match status" value="1"/>
</dbReference>
<dbReference type="Proteomes" id="UP001642360">
    <property type="component" value="Unassembled WGS sequence"/>
</dbReference>